<reference evidence="1" key="1">
    <citation type="submission" date="2021-02" db="EMBL/GenBank/DDBJ databases">
        <authorList>
            <person name="Nowell W R."/>
        </authorList>
    </citation>
    <scope>NUCLEOTIDE SEQUENCE</scope>
</reference>
<dbReference type="Proteomes" id="UP000663889">
    <property type="component" value="Unassembled WGS sequence"/>
</dbReference>
<organism evidence="1 2">
    <name type="scientific">Rotaria sordida</name>
    <dbReference type="NCBI Taxonomy" id="392033"/>
    <lineage>
        <taxon>Eukaryota</taxon>
        <taxon>Metazoa</taxon>
        <taxon>Spiralia</taxon>
        <taxon>Gnathifera</taxon>
        <taxon>Rotifera</taxon>
        <taxon>Eurotatoria</taxon>
        <taxon>Bdelloidea</taxon>
        <taxon>Philodinida</taxon>
        <taxon>Philodinidae</taxon>
        <taxon>Rotaria</taxon>
    </lineage>
</organism>
<proteinExistence type="predicted"/>
<protein>
    <submittedName>
        <fullName evidence="1">Uncharacterized protein</fullName>
    </submittedName>
</protein>
<evidence type="ECO:0000313" key="2">
    <source>
        <dbReference type="Proteomes" id="UP000663889"/>
    </source>
</evidence>
<dbReference type="EMBL" id="CAJNOU010004750">
    <property type="protein sequence ID" value="CAF1453606.1"/>
    <property type="molecule type" value="Genomic_DNA"/>
</dbReference>
<accession>A0A815PU56</accession>
<dbReference type="AlphaFoldDB" id="A0A815PU56"/>
<evidence type="ECO:0000313" key="1">
    <source>
        <dbReference type="EMBL" id="CAF1453606.1"/>
    </source>
</evidence>
<gene>
    <name evidence="1" type="ORF">SEV965_LOCUS33813</name>
</gene>
<feature type="non-terminal residue" evidence="1">
    <location>
        <position position="38"/>
    </location>
</feature>
<sequence length="38" mass="4325">MSNPQTYGSGFPPPRASSAVWYCNGCRRMNPGRRYQCQ</sequence>
<comment type="caution">
    <text evidence="1">The sequence shown here is derived from an EMBL/GenBank/DDBJ whole genome shotgun (WGS) entry which is preliminary data.</text>
</comment>
<name>A0A815PU56_9BILA</name>